<organism evidence="2 3">
    <name type="scientific">Phlebiopsis gigantea (strain 11061_1 CR5-6)</name>
    <name type="common">White-rot fungus</name>
    <name type="synonym">Peniophora gigantea</name>
    <dbReference type="NCBI Taxonomy" id="745531"/>
    <lineage>
        <taxon>Eukaryota</taxon>
        <taxon>Fungi</taxon>
        <taxon>Dikarya</taxon>
        <taxon>Basidiomycota</taxon>
        <taxon>Agaricomycotina</taxon>
        <taxon>Agaricomycetes</taxon>
        <taxon>Polyporales</taxon>
        <taxon>Phanerochaetaceae</taxon>
        <taxon>Phlebiopsis</taxon>
    </lineage>
</organism>
<dbReference type="HOGENOM" id="CLU_053360_2_0_1"/>
<evidence type="ECO:0000313" key="2">
    <source>
        <dbReference type="EMBL" id="KIP03244.1"/>
    </source>
</evidence>
<dbReference type="AlphaFoldDB" id="A0A0C3NF07"/>
<dbReference type="Pfam" id="PF20151">
    <property type="entry name" value="DUF6533"/>
    <property type="match status" value="1"/>
</dbReference>
<accession>A0A0C3NF07</accession>
<reference evidence="2 3" key="1">
    <citation type="journal article" date="2014" name="PLoS Genet.">
        <title>Analysis of the Phlebiopsis gigantea genome, transcriptome and secretome provides insight into its pioneer colonization strategies of wood.</title>
        <authorList>
            <person name="Hori C."/>
            <person name="Ishida T."/>
            <person name="Igarashi K."/>
            <person name="Samejima M."/>
            <person name="Suzuki H."/>
            <person name="Master E."/>
            <person name="Ferreira P."/>
            <person name="Ruiz-Duenas F.J."/>
            <person name="Held B."/>
            <person name="Canessa P."/>
            <person name="Larrondo L.F."/>
            <person name="Schmoll M."/>
            <person name="Druzhinina I.S."/>
            <person name="Kubicek C.P."/>
            <person name="Gaskell J.A."/>
            <person name="Kersten P."/>
            <person name="St John F."/>
            <person name="Glasner J."/>
            <person name="Sabat G."/>
            <person name="Splinter BonDurant S."/>
            <person name="Syed K."/>
            <person name="Yadav J."/>
            <person name="Mgbeahuruike A.C."/>
            <person name="Kovalchuk A."/>
            <person name="Asiegbu F.O."/>
            <person name="Lackner G."/>
            <person name="Hoffmeister D."/>
            <person name="Rencoret J."/>
            <person name="Gutierrez A."/>
            <person name="Sun H."/>
            <person name="Lindquist E."/>
            <person name="Barry K."/>
            <person name="Riley R."/>
            <person name="Grigoriev I.V."/>
            <person name="Henrissat B."/>
            <person name="Kues U."/>
            <person name="Berka R.M."/>
            <person name="Martinez A.T."/>
            <person name="Covert S.F."/>
            <person name="Blanchette R.A."/>
            <person name="Cullen D."/>
        </authorList>
    </citation>
    <scope>NUCLEOTIDE SEQUENCE [LARGE SCALE GENOMIC DNA]</scope>
    <source>
        <strain evidence="2 3">11061_1 CR5-6</strain>
    </source>
</reference>
<dbReference type="Proteomes" id="UP000053257">
    <property type="component" value="Unassembled WGS sequence"/>
</dbReference>
<feature type="domain" description="DUF6533" evidence="1">
    <location>
        <begin position="25"/>
        <end position="61"/>
    </location>
</feature>
<gene>
    <name evidence="2" type="ORF">PHLGIDRAFT_16000</name>
</gene>
<evidence type="ECO:0000259" key="1">
    <source>
        <dbReference type="Pfam" id="PF20151"/>
    </source>
</evidence>
<keyword evidence="3" id="KW-1185">Reference proteome</keyword>
<protein>
    <recommendedName>
        <fullName evidence="1">DUF6533 domain-containing protein</fullName>
    </recommendedName>
</protein>
<dbReference type="EMBL" id="KN840626">
    <property type="protein sequence ID" value="KIP03244.1"/>
    <property type="molecule type" value="Genomic_DNA"/>
</dbReference>
<dbReference type="InterPro" id="IPR045340">
    <property type="entry name" value="DUF6533"/>
</dbReference>
<proteinExistence type="predicted"/>
<name>A0A0C3NF07_PHLG1</name>
<dbReference type="OrthoDB" id="2804045at2759"/>
<evidence type="ECO:0000313" key="3">
    <source>
        <dbReference type="Proteomes" id="UP000053257"/>
    </source>
</evidence>
<sequence length="278" mass="31149">MSEPSLVTNEVIEQYRYIQWITRNLAAAIFEYVITLGQEVQAVWMRRWTATSALLLAIRWVYAATAIISVFTVDPERQVTASYGTLFSALRVFSISGRRITLSCVVLTLSLAPAVTNASWRTWVSRIDPVNEASLYPYPRWRDAFQVGALTSLESSFLRDGTVYFLALFFMNIAQLITFSENAPISVLVECLPSILMSRFMLNLRQVVDPQDSLQHFHYTSEDVLSSIIGNIGATLDHFDYSEVIHSSETLSNQLVLPSSHSGSSVVKLPAISDRVPV</sequence>